<evidence type="ECO:0000313" key="1">
    <source>
        <dbReference type="EMBL" id="MXO82960.1"/>
    </source>
</evidence>
<sequence>MRPYATAAFVFIDQWRIARHTSTMPFFTPKPPITKDEFDWLIACFAWLRAVLDDRGITPEFVLPGHPMLAESRTANELFEAVKVLAGMEQWPCRLEKVADDFDPGDIRIQPEGSSACGTFSVEGGEAVIRYSDSMLQKPDALTATFAHELCHYLLCNAGDPPGGPDLMEHSTDCAAAYIGFGVFLANGAREFAQFNDGEWSGWRASTTGYLSEQARVTATALFADLHGHDLSAAQAALKPYLQKDLRKAVKAVRHAHPDVSQSLDRVDLLDWNYG</sequence>
<organism evidence="1 2">
    <name type="scientific">Pontixanthobacter aestiaquae</name>
    <dbReference type="NCBI Taxonomy" id="1509367"/>
    <lineage>
        <taxon>Bacteria</taxon>
        <taxon>Pseudomonadati</taxon>
        <taxon>Pseudomonadota</taxon>
        <taxon>Alphaproteobacteria</taxon>
        <taxon>Sphingomonadales</taxon>
        <taxon>Erythrobacteraceae</taxon>
        <taxon>Pontixanthobacter</taxon>
    </lineage>
</organism>
<proteinExistence type="predicted"/>
<name>A0A844Z808_9SPHN</name>
<evidence type="ECO:0000313" key="2">
    <source>
        <dbReference type="Proteomes" id="UP000460290"/>
    </source>
</evidence>
<dbReference type="AlphaFoldDB" id="A0A844Z808"/>
<protein>
    <submittedName>
        <fullName evidence="1">Uncharacterized protein</fullName>
    </submittedName>
</protein>
<dbReference type="OrthoDB" id="7170694at2"/>
<reference evidence="1 2" key="1">
    <citation type="submission" date="2019-12" db="EMBL/GenBank/DDBJ databases">
        <title>Genomic-based taxomic classification of the family Erythrobacteraceae.</title>
        <authorList>
            <person name="Xu L."/>
        </authorList>
    </citation>
    <scope>NUCLEOTIDE SEQUENCE [LARGE SCALE GENOMIC DNA]</scope>
    <source>
        <strain evidence="1 2">KCTC 42006</strain>
    </source>
</reference>
<comment type="caution">
    <text evidence="1">The sequence shown here is derived from an EMBL/GenBank/DDBJ whole genome shotgun (WGS) entry which is preliminary data.</text>
</comment>
<dbReference type="Proteomes" id="UP000460290">
    <property type="component" value="Unassembled WGS sequence"/>
</dbReference>
<gene>
    <name evidence="1" type="ORF">GRI35_06220</name>
</gene>
<accession>A0A844Z808</accession>
<dbReference type="RefSeq" id="WP_160613354.1">
    <property type="nucleotide sequence ID" value="NZ_JAUFQM010000001.1"/>
</dbReference>
<dbReference type="EMBL" id="WTYZ01000001">
    <property type="protein sequence ID" value="MXO82960.1"/>
    <property type="molecule type" value="Genomic_DNA"/>
</dbReference>
<keyword evidence="2" id="KW-1185">Reference proteome</keyword>